<name>A0AA37THP3_9HYPH</name>
<protein>
    <submittedName>
        <fullName evidence="1">Uncharacterized protein</fullName>
    </submittedName>
</protein>
<evidence type="ECO:0000313" key="1">
    <source>
        <dbReference type="EMBL" id="GLS73775.1"/>
    </source>
</evidence>
<dbReference type="RefSeq" id="WP_238199282.1">
    <property type="nucleotide sequence ID" value="NZ_BPQZ01000034.1"/>
</dbReference>
<organism evidence="1 2">
    <name type="scientific">Methylobacterium tardum</name>
    <dbReference type="NCBI Taxonomy" id="374432"/>
    <lineage>
        <taxon>Bacteria</taxon>
        <taxon>Pseudomonadati</taxon>
        <taxon>Pseudomonadota</taxon>
        <taxon>Alphaproteobacteria</taxon>
        <taxon>Hyphomicrobiales</taxon>
        <taxon>Methylobacteriaceae</taxon>
        <taxon>Methylobacterium</taxon>
    </lineage>
</organism>
<dbReference type="Proteomes" id="UP001157440">
    <property type="component" value="Unassembled WGS sequence"/>
</dbReference>
<dbReference type="EMBL" id="BSPL01000029">
    <property type="protein sequence ID" value="GLS73775.1"/>
    <property type="molecule type" value="Genomic_DNA"/>
</dbReference>
<reference evidence="2" key="1">
    <citation type="journal article" date="2019" name="Int. J. Syst. Evol. Microbiol.">
        <title>The Global Catalogue of Microorganisms (GCM) 10K type strain sequencing project: providing services to taxonomists for standard genome sequencing and annotation.</title>
        <authorList>
            <consortium name="The Broad Institute Genomics Platform"/>
            <consortium name="The Broad Institute Genome Sequencing Center for Infectious Disease"/>
            <person name="Wu L."/>
            <person name="Ma J."/>
        </authorList>
    </citation>
    <scope>NUCLEOTIDE SEQUENCE [LARGE SCALE GENOMIC DNA]</scope>
    <source>
        <strain evidence="2">NBRC 103632</strain>
    </source>
</reference>
<proteinExistence type="predicted"/>
<comment type="caution">
    <text evidence="1">The sequence shown here is derived from an EMBL/GenBank/DDBJ whole genome shotgun (WGS) entry which is preliminary data.</text>
</comment>
<keyword evidence="2" id="KW-1185">Reference proteome</keyword>
<dbReference type="AlphaFoldDB" id="A0AA37THP3"/>
<evidence type="ECO:0000313" key="2">
    <source>
        <dbReference type="Proteomes" id="UP001157440"/>
    </source>
</evidence>
<sequence>MLIPKLTVRRCMLLGLMLAGLITLADGVARHELQRATSEMAFAVAAVSNE</sequence>
<accession>A0AA37THP3</accession>
<gene>
    <name evidence="1" type="ORF">GCM10007890_57900</name>
</gene>